<gene>
    <name evidence="2" type="ORF">NDU88_000520</name>
</gene>
<protein>
    <submittedName>
        <fullName evidence="2">Uncharacterized protein</fullName>
    </submittedName>
</protein>
<feature type="compositionally biased region" description="Basic and acidic residues" evidence="1">
    <location>
        <begin position="101"/>
        <end position="120"/>
    </location>
</feature>
<evidence type="ECO:0000256" key="1">
    <source>
        <dbReference type="SAM" id="MobiDB-lite"/>
    </source>
</evidence>
<keyword evidence="3" id="KW-1185">Reference proteome</keyword>
<reference evidence="2" key="1">
    <citation type="journal article" date="2022" name="bioRxiv">
        <title>Sequencing and chromosome-scale assembly of the giantPleurodeles waltlgenome.</title>
        <authorList>
            <person name="Brown T."/>
            <person name="Elewa A."/>
            <person name="Iarovenko S."/>
            <person name="Subramanian E."/>
            <person name="Araus A.J."/>
            <person name="Petzold A."/>
            <person name="Susuki M."/>
            <person name="Suzuki K.-i.T."/>
            <person name="Hayashi T."/>
            <person name="Toyoda A."/>
            <person name="Oliveira C."/>
            <person name="Osipova E."/>
            <person name="Leigh N.D."/>
            <person name="Simon A."/>
            <person name="Yun M.H."/>
        </authorList>
    </citation>
    <scope>NUCLEOTIDE SEQUENCE</scope>
    <source>
        <strain evidence="2">20211129_DDA</strain>
        <tissue evidence="2">Liver</tissue>
    </source>
</reference>
<comment type="caution">
    <text evidence="2">The sequence shown here is derived from an EMBL/GenBank/DDBJ whole genome shotgun (WGS) entry which is preliminary data.</text>
</comment>
<dbReference type="Proteomes" id="UP001066276">
    <property type="component" value="Chromosome 4_2"/>
</dbReference>
<feature type="region of interest" description="Disordered" evidence="1">
    <location>
        <begin position="70"/>
        <end position="136"/>
    </location>
</feature>
<sequence>MTSRGRNSSKAQARKRTGDSTQVGMAGSVCPPPQATPGRPAHQEDLCCRCHERHGSIPESGALDWLPAKTAQLGDGKGSGTAHSGRERKNHVLETEGDVEGIGRRTVEEEERRRSGKRQDLSPTAWRAAGVRSHVY</sequence>
<feature type="compositionally biased region" description="Polar residues" evidence="1">
    <location>
        <begin position="1"/>
        <end position="11"/>
    </location>
</feature>
<dbReference type="EMBL" id="JANPWB010000008">
    <property type="protein sequence ID" value="KAJ1160018.1"/>
    <property type="molecule type" value="Genomic_DNA"/>
</dbReference>
<dbReference type="AlphaFoldDB" id="A0AAV7S9V3"/>
<proteinExistence type="predicted"/>
<evidence type="ECO:0000313" key="2">
    <source>
        <dbReference type="EMBL" id="KAJ1160018.1"/>
    </source>
</evidence>
<evidence type="ECO:0000313" key="3">
    <source>
        <dbReference type="Proteomes" id="UP001066276"/>
    </source>
</evidence>
<name>A0AAV7S9V3_PLEWA</name>
<organism evidence="2 3">
    <name type="scientific">Pleurodeles waltl</name>
    <name type="common">Iberian ribbed newt</name>
    <dbReference type="NCBI Taxonomy" id="8319"/>
    <lineage>
        <taxon>Eukaryota</taxon>
        <taxon>Metazoa</taxon>
        <taxon>Chordata</taxon>
        <taxon>Craniata</taxon>
        <taxon>Vertebrata</taxon>
        <taxon>Euteleostomi</taxon>
        <taxon>Amphibia</taxon>
        <taxon>Batrachia</taxon>
        <taxon>Caudata</taxon>
        <taxon>Salamandroidea</taxon>
        <taxon>Salamandridae</taxon>
        <taxon>Pleurodelinae</taxon>
        <taxon>Pleurodeles</taxon>
    </lineage>
</organism>
<accession>A0AAV7S9V3</accession>
<feature type="region of interest" description="Disordered" evidence="1">
    <location>
        <begin position="1"/>
        <end position="43"/>
    </location>
</feature>
<feature type="compositionally biased region" description="Basic and acidic residues" evidence="1">
    <location>
        <begin position="84"/>
        <end position="94"/>
    </location>
</feature>